<evidence type="ECO:0000313" key="1">
    <source>
        <dbReference type="EMBL" id="GJN20295.1"/>
    </source>
</evidence>
<reference evidence="1" key="1">
    <citation type="journal article" date="2018" name="DNA Res.">
        <title>Multiple hybrid de novo genome assembly of finger millet, an orphan allotetraploid crop.</title>
        <authorList>
            <person name="Hatakeyama M."/>
            <person name="Aluri S."/>
            <person name="Balachadran M.T."/>
            <person name="Sivarajan S.R."/>
            <person name="Patrignani A."/>
            <person name="Gruter S."/>
            <person name="Poveda L."/>
            <person name="Shimizu-Inatsugi R."/>
            <person name="Baeten J."/>
            <person name="Francoijs K.J."/>
            <person name="Nataraja K.N."/>
            <person name="Reddy Y.A.N."/>
            <person name="Phadnis S."/>
            <person name="Ravikumar R.L."/>
            <person name="Schlapbach R."/>
            <person name="Sreeman S.M."/>
            <person name="Shimizu K.K."/>
        </authorList>
    </citation>
    <scope>NUCLEOTIDE SEQUENCE</scope>
</reference>
<gene>
    <name evidence="1" type="primary">gb07654</name>
    <name evidence="1" type="ORF">PR202_gb07654</name>
</gene>
<proteinExistence type="predicted"/>
<accession>A0AAV5ECT0</accession>
<sequence>MAFVDIKFHLGDKICFGAVSLIADQHGNLVKQERVARSVDATADQSDPASQFPLGLNNAATVFQAETLSGGNSTLPATP</sequence>
<dbReference type="EMBL" id="BQKI01000074">
    <property type="protein sequence ID" value="GJN20295.1"/>
    <property type="molecule type" value="Genomic_DNA"/>
</dbReference>
<reference evidence="1" key="2">
    <citation type="submission" date="2021-12" db="EMBL/GenBank/DDBJ databases">
        <title>Resequencing data analysis of finger millet.</title>
        <authorList>
            <person name="Hatakeyama M."/>
            <person name="Aluri S."/>
            <person name="Balachadran M.T."/>
            <person name="Sivarajan S.R."/>
            <person name="Poveda L."/>
            <person name="Shimizu-Inatsugi R."/>
            <person name="Schlapbach R."/>
            <person name="Sreeman S.M."/>
            <person name="Shimizu K.K."/>
        </authorList>
    </citation>
    <scope>NUCLEOTIDE SEQUENCE</scope>
</reference>
<dbReference type="Proteomes" id="UP001054889">
    <property type="component" value="Unassembled WGS sequence"/>
</dbReference>
<comment type="caution">
    <text evidence="1">The sequence shown here is derived from an EMBL/GenBank/DDBJ whole genome shotgun (WGS) entry which is preliminary data.</text>
</comment>
<organism evidence="1 2">
    <name type="scientific">Eleusine coracana subsp. coracana</name>
    <dbReference type="NCBI Taxonomy" id="191504"/>
    <lineage>
        <taxon>Eukaryota</taxon>
        <taxon>Viridiplantae</taxon>
        <taxon>Streptophyta</taxon>
        <taxon>Embryophyta</taxon>
        <taxon>Tracheophyta</taxon>
        <taxon>Spermatophyta</taxon>
        <taxon>Magnoliopsida</taxon>
        <taxon>Liliopsida</taxon>
        <taxon>Poales</taxon>
        <taxon>Poaceae</taxon>
        <taxon>PACMAD clade</taxon>
        <taxon>Chloridoideae</taxon>
        <taxon>Cynodonteae</taxon>
        <taxon>Eleusininae</taxon>
        <taxon>Eleusine</taxon>
    </lineage>
</organism>
<dbReference type="AlphaFoldDB" id="A0AAV5ECT0"/>
<name>A0AAV5ECT0_ELECO</name>
<keyword evidence="2" id="KW-1185">Reference proteome</keyword>
<evidence type="ECO:0000313" key="2">
    <source>
        <dbReference type="Proteomes" id="UP001054889"/>
    </source>
</evidence>
<protein>
    <submittedName>
        <fullName evidence="1">Uncharacterized protein</fullName>
    </submittedName>
</protein>